<organism evidence="1 2">
    <name type="scientific">Oceanobacillus kimchii</name>
    <dbReference type="NCBI Taxonomy" id="746691"/>
    <lineage>
        <taxon>Bacteria</taxon>
        <taxon>Bacillati</taxon>
        <taxon>Bacillota</taxon>
        <taxon>Bacilli</taxon>
        <taxon>Bacillales</taxon>
        <taxon>Bacillaceae</taxon>
        <taxon>Oceanobacillus</taxon>
    </lineage>
</organism>
<protein>
    <recommendedName>
        <fullName evidence="3">DNA (cytosine-5-)-methyltransferase</fullName>
    </recommendedName>
</protein>
<evidence type="ECO:0008006" key="3">
    <source>
        <dbReference type="Google" id="ProtNLM"/>
    </source>
</evidence>
<gene>
    <name evidence="1" type="ORF">MACH08_40350</name>
</gene>
<proteinExistence type="predicted"/>
<sequence>MLGFDDNDFELMLNVFPTRKGCRNATLYALAGNSIVVDVLEAIFKVIINEDYGTDFVANEIGQLELVC</sequence>
<reference evidence="1 2" key="1">
    <citation type="submission" date="2023-02" db="EMBL/GenBank/DDBJ databases">
        <title>Oceanobacillus kimchii IFOP_LL358 isolated form Alexandrium catenella lab strain.</title>
        <authorList>
            <person name="Gajardo G."/>
            <person name="Ueki S."/>
            <person name="Maruyama F."/>
        </authorList>
    </citation>
    <scope>NUCLEOTIDE SEQUENCE [LARGE SCALE GENOMIC DNA]</scope>
    <source>
        <strain evidence="1 2">IFOP_LL358</strain>
    </source>
</reference>
<name>A0ABQ5TPD3_9BACI</name>
<dbReference type="EMBL" id="BSKO01000002">
    <property type="protein sequence ID" value="GLO68251.1"/>
    <property type="molecule type" value="Genomic_DNA"/>
</dbReference>
<dbReference type="Proteomes" id="UP001275436">
    <property type="component" value="Unassembled WGS sequence"/>
</dbReference>
<comment type="caution">
    <text evidence="1">The sequence shown here is derived from an EMBL/GenBank/DDBJ whole genome shotgun (WGS) entry which is preliminary data.</text>
</comment>
<accession>A0ABQ5TPD3</accession>
<keyword evidence="2" id="KW-1185">Reference proteome</keyword>
<evidence type="ECO:0000313" key="2">
    <source>
        <dbReference type="Proteomes" id="UP001275436"/>
    </source>
</evidence>
<evidence type="ECO:0000313" key="1">
    <source>
        <dbReference type="EMBL" id="GLO68251.1"/>
    </source>
</evidence>